<keyword evidence="3" id="KW-1185">Reference proteome</keyword>
<name>A0A840CRI5_9BACT</name>
<dbReference type="EMBL" id="JACIEP010000006">
    <property type="protein sequence ID" value="MBB4036204.1"/>
    <property type="molecule type" value="Genomic_DNA"/>
</dbReference>
<dbReference type="AlphaFoldDB" id="A0A840CRI5"/>
<evidence type="ECO:0000313" key="2">
    <source>
        <dbReference type="EMBL" id="MBB4036204.1"/>
    </source>
</evidence>
<organism evidence="2 3">
    <name type="scientific">Dysgonomonas hofstadii</name>
    <dbReference type="NCBI Taxonomy" id="637886"/>
    <lineage>
        <taxon>Bacteria</taxon>
        <taxon>Pseudomonadati</taxon>
        <taxon>Bacteroidota</taxon>
        <taxon>Bacteroidia</taxon>
        <taxon>Bacteroidales</taxon>
        <taxon>Dysgonomonadaceae</taxon>
        <taxon>Dysgonomonas</taxon>
    </lineage>
</organism>
<evidence type="ECO:0000313" key="3">
    <source>
        <dbReference type="Proteomes" id="UP000555103"/>
    </source>
</evidence>
<reference evidence="2 3" key="1">
    <citation type="submission" date="2020-08" db="EMBL/GenBank/DDBJ databases">
        <title>Genomic Encyclopedia of Type Strains, Phase IV (KMG-IV): sequencing the most valuable type-strain genomes for metagenomic binning, comparative biology and taxonomic classification.</title>
        <authorList>
            <person name="Goeker M."/>
        </authorList>
    </citation>
    <scope>NUCLEOTIDE SEQUENCE [LARGE SCALE GENOMIC DNA]</scope>
    <source>
        <strain evidence="2 3">DSM 104969</strain>
    </source>
</reference>
<dbReference type="Proteomes" id="UP000555103">
    <property type="component" value="Unassembled WGS sequence"/>
</dbReference>
<evidence type="ECO:0000256" key="1">
    <source>
        <dbReference type="SAM" id="SignalP"/>
    </source>
</evidence>
<proteinExistence type="predicted"/>
<dbReference type="RefSeq" id="WP_183307104.1">
    <property type="nucleotide sequence ID" value="NZ_JACIEP010000006.1"/>
</dbReference>
<feature type="chain" id="PRO_5032959393" description="DUF4251 domain-containing protein" evidence="1">
    <location>
        <begin position="25"/>
        <end position="190"/>
    </location>
</feature>
<evidence type="ECO:0008006" key="4">
    <source>
        <dbReference type="Google" id="ProtNLM"/>
    </source>
</evidence>
<sequence length="190" mass="22339">MKKIVKSLVFLLFCLMILPVGLLAQDKTNVDLNESAPVQVKNITVYFKPEKFERSKIDQSPEYLEGPYYLSLADNVLTVCLPLDRKGVFNNDARQRYQNYYNAPTIEMRDELVYEVKPQKDGGYIIDIQQKRFDKFKVQYFYSLNIDKDGYGTVTLYHKTSENLRPRFTYYGEFSCQMETIDKVDKTKEL</sequence>
<comment type="caution">
    <text evidence="2">The sequence shown here is derived from an EMBL/GenBank/DDBJ whole genome shotgun (WGS) entry which is preliminary data.</text>
</comment>
<gene>
    <name evidence="2" type="ORF">GGR21_002105</name>
</gene>
<feature type="signal peptide" evidence="1">
    <location>
        <begin position="1"/>
        <end position="24"/>
    </location>
</feature>
<keyword evidence="1" id="KW-0732">Signal</keyword>
<accession>A0A840CRI5</accession>
<protein>
    <recommendedName>
        <fullName evidence="4">DUF4251 domain-containing protein</fullName>
    </recommendedName>
</protein>